<dbReference type="SUPFAM" id="SSF116734">
    <property type="entry name" value="DNA methylase specificity domain"/>
    <property type="match status" value="2"/>
</dbReference>
<evidence type="ECO:0000313" key="4">
    <source>
        <dbReference type="Proteomes" id="UP001499938"/>
    </source>
</evidence>
<proteinExistence type="predicted"/>
<evidence type="ECO:0000313" key="3">
    <source>
        <dbReference type="EMBL" id="GAA1786574.1"/>
    </source>
</evidence>
<dbReference type="Gene3D" id="1.10.287.1120">
    <property type="entry name" value="Bipartite methylase S protein"/>
    <property type="match status" value="1"/>
</dbReference>
<dbReference type="PANTHER" id="PTHR43140:SF1">
    <property type="entry name" value="TYPE I RESTRICTION ENZYME ECOKI SPECIFICITY SUBUNIT"/>
    <property type="match status" value="1"/>
</dbReference>
<name>A0ABP4XP99_9MICO</name>
<protein>
    <submittedName>
        <fullName evidence="3">Uncharacterized protein</fullName>
    </submittedName>
</protein>
<reference evidence="4" key="1">
    <citation type="journal article" date="2019" name="Int. J. Syst. Evol. Microbiol.">
        <title>The Global Catalogue of Microorganisms (GCM) 10K type strain sequencing project: providing services to taxonomists for standard genome sequencing and annotation.</title>
        <authorList>
            <consortium name="The Broad Institute Genomics Platform"/>
            <consortium name="The Broad Institute Genome Sequencing Center for Infectious Disease"/>
            <person name="Wu L."/>
            <person name="Ma J."/>
        </authorList>
    </citation>
    <scope>NUCLEOTIDE SEQUENCE [LARGE SCALE GENOMIC DNA]</scope>
    <source>
        <strain evidence="4">JCM 15592</strain>
    </source>
</reference>
<accession>A0ABP4XP99</accession>
<organism evidence="3 4">
    <name type="scientific">Nostocoides veronense</name>
    <dbReference type="NCBI Taxonomy" id="330836"/>
    <lineage>
        <taxon>Bacteria</taxon>
        <taxon>Bacillati</taxon>
        <taxon>Actinomycetota</taxon>
        <taxon>Actinomycetes</taxon>
        <taxon>Micrococcales</taxon>
        <taxon>Intrasporangiaceae</taxon>
        <taxon>Nostocoides</taxon>
    </lineage>
</organism>
<dbReference type="InterPro" id="IPR051212">
    <property type="entry name" value="Type-I_RE_S_subunit"/>
</dbReference>
<sequence length="454" mass="50156">MFSDTKPYNRYQDSSGLVPWAPRLPEHWGTERGKALFARMERAPSPEEGVVTCFRDGVVTLRSRRRTTGFTESLKEIGYQGVRKGDLVIHAMDAFAGAVGVSDSDGKSTPVYSVCLPRDSANVHYFAAVVREMARTSWIQALAKGIRERSTDFRFDTFATQLLPVPPVEEQAAIVKYLAHANARIDKAIAAKRRLIGLLKEQKRAAIAQTMSSDSTGDRELRHVLTHLVDCEHKTAPFAEATPWWILRTSAIKAGEIVWDGAYTTDEESYRAWASRAVPEPGDVIFTREAPVGEAAVIPPGRAVALGQRTVLMKLRKELIDPQFLVYQIYGGLPRERISLATQGSTVGHFNMDDIGWMRVAVPPLDRQRELVAAVDAINAKASAVIDREHREIELLQEFRTRLVADVVTGQVDVRAIAATLPEVEPEAAWVDGSGVPGDDDPAQLDDMLVDCEA</sequence>
<keyword evidence="1" id="KW-0680">Restriction system</keyword>
<evidence type="ECO:0000256" key="1">
    <source>
        <dbReference type="ARBA" id="ARBA00022747"/>
    </source>
</evidence>
<dbReference type="RefSeq" id="WP_344082035.1">
    <property type="nucleotide sequence ID" value="NZ_BAAAPO010000016.1"/>
</dbReference>
<dbReference type="InterPro" id="IPR044946">
    <property type="entry name" value="Restrct_endonuc_typeI_TRD_sf"/>
</dbReference>
<gene>
    <name evidence="3" type="ORF">GCM10009811_09510</name>
</gene>
<dbReference type="Gene3D" id="3.90.220.20">
    <property type="entry name" value="DNA methylase specificity domains"/>
    <property type="match status" value="2"/>
</dbReference>
<comment type="caution">
    <text evidence="3">The sequence shown here is derived from an EMBL/GenBank/DDBJ whole genome shotgun (WGS) entry which is preliminary data.</text>
</comment>
<dbReference type="EMBL" id="BAAAPO010000016">
    <property type="protein sequence ID" value="GAA1786574.1"/>
    <property type="molecule type" value="Genomic_DNA"/>
</dbReference>
<dbReference type="PANTHER" id="PTHR43140">
    <property type="entry name" value="TYPE-1 RESTRICTION ENZYME ECOKI SPECIFICITY PROTEIN"/>
    <property type="match status" value="1"/>
</dbReference>
<dbReference type="Proteomes" id="UP001499938">
    <property type="component" value="Unassembled WGS sequence"/>
</dbReference>
<keyword evidence="2" id="KW-0238">DNA-binding</keyword>
<evidence type="ECO:0000256" key="2">
    <source>
        <dbReference type="ARBA" id="ARBA00023125"/>
    </source>
</evidence>
<keyword evidence="4" id="KW-1185">Reference proteome</keyword>